<dbReference type="GO" id="GO:0005886">
    <property type="term" value="C:plasma membrane"/>
    <property type="evidence" value="ECO:0007669"/>
    <property type="project" value="UniProtKB-SubCell"/>
</dbReference>
<keyword evidence="12" id="KW-1185">Reference proteome</keyword>
<dbReference type="SUPFAM" id="SSF81345">
    <property type="entry name" value="ABC transporter involved in vitamin B12 uptake, BtuC"/>
    <property type="match status" value="1"/>
</dbReference>
<dbReference type="EMBL" id="JAAMCP010000010">
    <property type="protein sequence ID" value="NTF38363.1"/>
    <property type="molecule type" value="Genomic_DNA"/>
</dbReference>
<dbReference type="PANTHER" id="PTHR30472">
    <property type="entry name" value="FERRIC ENTEROBACTIN TRANSPORT SYSTEM PERMEASE PROTEIN"/>
    <property type="match status" value="1"/>
</dbReference>
<dbReference type="EMBL" id="CP049207">
    <property type="protein sequence ID" value="QTG02180.1"/>
    <property type="molecule type" value="Genomic_DNA"/>
</dbReference>
<dbReference type="CDD" id="cd06550">
    <property type="entry name" value="TM_ABC_iron-siderophores_like"/>
    <property type="match status" value="1"/>
</dbReference>
<keyword evidence="4" id="KW-1003">Cell membrane</keyword>
<evidence type="ECO:0000256" key="6">
    <source>
        <dbReference type="ARBA" id="ARBA00022989"/>
    </source>
</evidence>
<feature type="transmembrane region" description="Helical" evidence="8">
    <location>
        <begin position="245"/>
        <end position="266"/>
    </location>
</feature>
<keyword evidence="6 8" id="KW-1133">Transmembrane helix</keyword>
<protein>
    <submittedName>
        <fullName evidence="10">Iron ABC transporter permease</fullName>
    </submittedName>
</protein>
<feature type="transmembrane region" description="Helical" evidence="8">
    <location>
        <begin position="55"/>
        <end position="74"/>
    </location>
</feature>
<evidence type="ECO:0000256" key="1">
    <source>
        <dbReference type="ARBA" id="ARBA00004651"/>
    </source>
</evidence>
<dbReference type="GO" id="GO:0022857">
    <property type="term" value="F:transmembrane transporter activity"/>
    <property type="evidence" value="ECO:0007669"/>
    <property type="project" value="InterPro"/>
</dbReference>
<evidence type="ECO:0000313" key="10">
    <source>
        <dbReference type="EMBL" id="QTG02180.1"/>
    </source>
</evidence>
<feature type="transmembrane region" description="Helical" evidence="8">
    <location>
        <begin position="359"/>
        <end position="378"/>
    </location>
</feature>
<dbReference type="Proteomes" id="UP000822331">
    <property type="component" value="Unassembled WGS sequence"/>
</dbReference>
<dbReference type="PANTHER" id="PTHR30472:SF1">
    <property type="entry name" value="FE(3+) DICITRATE TRANSPORT SYSTEM PERMEASE PROTEIN FECC-RELATED"/>
    <property type="match status" value="1"/>
</dbReference>
<feature type="transmembrane region" description="Helical" evidence="8">
    <location>
        <begin position="325"/>
        <end position="347"/>
    </location>
</feature>
<comment type="similarity">
    <text evidence="2">Belongs to the binding-protein-dependent transport system permease family. FecCD subfamily.</text>
</comment>
<feature type="transmembrane region" description="Helical" evidence="8">
    <location>
        <begin position="109"/>
        <end position="127"/>
    </location>
</feature>
<keyword evidence="5 8" id="KW-0812">Transmembrane</keyword>
<dbReference type="InterPro" id="IPR000522">
    <property type="entry name" value="ABC_transptr_permease_BtuC"/>
</dbReference>
<dbReference type="Gene3D" id="1.10.3470.10">
    <property type="entry name" value="ABC transporter involved in vitamin B12 uptake, BtuC"/>
    <property type="match status" value="1"/>
</dbReference>
<dbReference type="Proteomes" id="UP000663912">
    <property type="component" value="Chromosome 2"/>
</dbReference>
<dbReference type="KEGG" id="arui:G6M88_17245"/>
<dbReference type="AlphaFoldDB" id="A0AAE7R509"/>
<accession>A0AAE7R509</accession>
<evidence type="ECO:0000256" key="3">
    <source>
        <dbReference type="ARBA" id="ARBA00022448"/>
    </source>
</evidence>
<sequence length="379" mass="39513">MLSPTYRKRLRYEGRGRQASDDRQTCLSARSIFRNIRAVRDAVKSGGSTKRLQSLWLPCGLALLLVLALAHLSVGARPVSPQFLIDALTSRDITSFDQQILLKLRLPRLLAAILCGASLGIAGRLLQSILRNPLAEPHILGLNAGASLALVASTALPAGLMVFPASRPSIAAAGSGILFALVLFLSSAGRTGLTMTKVTFCGIALSALASACVSAILILDQETLEQMRFWLAGDLSGISLSDLQTVLPVVMIAAMAAAWITSRLDIMALGDQVATGLGVPVRQTRLIGLIATALFCGASVSLCGPVGFIGLIVGGVAHRMVGGRHMVSIPLSALLGANLMIAADIAARTIAAPQELATGILTAFVGAPVFIAVVTRVLR</sequence>
<evidence type="ECO:0000256" key="7">
    <source>
        <dbReference type="ARBA" id="ARBA00023136"/>
    </source>
</evidence>
<organism evidence="10 11">
    <name type="scientific">Agrobacterium rubi</name>
    <dbReference type="NCBI Taxonomy" id="28099"/>
    <lineage>
        <taxon>Bacteria</taxon>
        <taxon>Pseudomonadati</taxon>
        <taxon>Pseudomonadota</taxon>
        <taxon>Alphaproteobacteria</taxon>
        <taxon>Hyphomicrobiales</taxon>
        <taxon>Rhizobiaceae</taxon>
        <taxon>Rhizobium/Agrobacterium group</taxon>
        <taxon>Agrobacterium</taxon>
    </lineage>
</organism>
<keyword evidence="3" id="KW-0813">Transport</keyword>
<evidence type="ECO:0000313" key="11">
    <source>
        <dbReference type="Proteomes" id="UP000663912"/>
    </source>
</evidence>
<dbReference type="InterPro" id="IPR037294">
    <property type="entry name" value="ABC_BtuC-like"/>
</dbReference>
<feature type="transmembrane region" description="Helical" evidence="8">
    <location>
        <begin position="198"/>
        <end position="219"/>
    </location>
</feature>
<evidence type="ECO:0000256" key="5">
    <source>
        <dbReference type="ARBA" id="ARBA00022692"/>
    </source>
</evidence>
<reference evidence="10" key="2">
    <citation type="submission" date="2020-02" db="EMBL/GenBank/DDBJ databases">
        <title>Unexpected conservation and global transmission of agrobacterial virulence plasmids.</title>
        <authorList>
            <person name="Weisberg A.J."/>
            <person name="Davis E.W. II"/>
            <person name="Tabima J.R."/>
            <person name="Belcher M.S."/>
            <person name="Miller M."/>
            <person name="Kuo C.-H."/>
            <person name="Loper J.E."/>
            <person name="Grunwald N.J."/>
            <person name="Putnam M.L."/>
            <person name="Chang J.H."/>
        </authorList>
    </citation>
    <scope>NUCLEOTIDE SEQUENCE</scope>
    <source>
        <strain evidence="10">W2/73</strain>
    </source>
</reference>
<dbReference type="GO" id="GO:0033214">
    <property type="term" value="P:siderophore-iron import into cell"/>
    <property type="evidence" value="ECO:0007669"/>
    <property type="project" value="TreeGrafter"/>
</dbReference>
<evidence type="ECO:0000256" key="4">
    <source>
        <dbReference type="ARBA" id="ARBA00022475"/>
    </source>
</evidence>
<feature type="transmembrane region" description="Helical" evidence="8">
    <location>
        <begin position="139"/>
        <end position="163"/>
    </location>
</feature>
<evidence type="ECO:0000313" key="9">
    <source>
        <dbReference type="EMBL" id="NTF38363.1"/>
    </source>
</evidence>
<dbReference type="FunFam" id="1.10.3470.10:FF:000001">
    <property type="entry name" value="Vitamin B12 ABC transporter permease BtuC"/>
    <property type="match status" value="1"/>
</dbReference>
<reference evidence="9 12" key="1">
    <citation type="journal article" date="2020" name="Science">
        <title>Unexpected conservation and global transmission of agrobacterial virulence plasmids.</title>
        <authorList>
            <person name="Weisberg A.J."/>
            <person name="Davis E.W. 2nd"/>
            <person name="Tabima J."/>
            <person name="Belcher M.S."/>
            <person name="Miller M."/>
            <person name="Kuo C.H."/>
            <person name="Loper J.E."/>
            <person name="Grunwald N.J."/>
            <person name="Putnam M.L."/>
            <person name="Chang J.H."/>
        </authorList>
    </citation>
    <scope>NUCLEOTIDE SEQUENCE [LARGE SCALE GENOMIC DNA]</scope>
    <source>
        <strain evidence="9 12">A19/93</strain>
    </source>
</reference>
<evidence type="ECO:0000313" key="12">
    <source>
        <dbReference type="Proteomes" id="UP000822331"/>
    </source>
</evidence>
<gene>
    <name evidence="9" type="ORF">G6L72_16800</name>
    <name evidence="10" type="ORF">G6M88_17245</name>
</gene>
<evidence type="ECO:0000256" key="2">
    <source>
        <dbReference type="ARBA" id="ARBA00007935"/>
    </source>
</evidence>
<dbReference type="Pfam" id="PF01032">
    <property type="entry name" value="FecCD"/>
    <property type="match status" value="1"/>
</dbReference>
<comment type="subcellular location">
    <subcellularLocation>
        <location evidence="1">Cell membrane</location>
        <topology evidence="1">Multi-pass membrane protein</topology>
    </subcellularLocation>
</comment>
<feature type="transmembrane region" description="Helical" evidence="8">
    <location>
        <begin position="169"/>
        <end position="186"/>
    </location>
</feature>
<evidence type="ECO:0000256" key="8">
    <source>
        <dbReference type="SAM" id="Phobius"/>
    </source>
</evidence>
<feature type="transmembrane region" description="Helical" evidence="8">
    <location>
        <begin position="286"/>
        <end position="313"/>
    </location>
</feature>
<keyword evidence="7 8" id="KW-0472">Membrane</keyword>
<name>A0AAE7R509_9HYPH</name>
<proteinExistence type="inferred from homology"/>